<dbReference type="Gene3D" id="3.40.50.170">
    <property type="entry name" value="Formyl transferase, N-terminal domain"/>
    <property type="match status" value="1"/>
</dbReference>
<dbReference type="EC" id="3.5.1.10" evidence="3 4"/>
<dbReference type="CDD" id="cd04875">
    <property type="entry name" value="ACT_F4HF-DF"/>
    <property type="match status" value="1"/>
</dbReference>
<protein>
    <recommendedName>
        <fullName evidence="3 4">Formyltetrahydrofolate deformylase</fullName>
        <ecNumber evidence="3 4">3.5.1.10</ecNumber>
    </recommendedName>
    <alternativeName>
        <fullName evidence="3">Formyl-FH(4) hydrolase</fullName>
    </alternativeName>
</protein>
<reference evidence="6 7" key="1">
    <citation type="submission" date="2019-07" db="EMBL/GenBank/DDBJ databases">
        <title>Whole genome shotgun sequence of Halomonas halophila NBRC 102604.</title>
        <authorList>
            <person name="Hosoyama A."/>
            <person name="Uohara A."/>
            <person name="Ohji S."/>
            <person name="Ichikawa N."/>
        </authorList>
    </citation>
    <scope>NUCLEOTIDE SEQUENCE [LARGE SCALE GENOMIC DNA]</scope>
    <source>
        <strain evidence="6 7">NBRC 102604</strain>
    </source>
</reference>
<evidence type="ECO:0000256" key="3">
    <source>
        <dbReference type="HAMAP-Rule" id="MF_01927"/>
    </source>
</evidence>
<keyword evidence="3" id="KW-0658">Purine biosynthesis</keyword>
<comment type="pathway">
    <text evidence="3">Purine metabolism; IMP biosynthesis via de novo pathway; formate from 10-formyl-5,6,7,8-tetrahydrofolate: step 1/1.</text>
</comment>
<dbReference type="InterPro" id="IPR045865">
    <property type="entry name" value="ACT-like_dom_sf"/>
</dbReference>
<accession>A0ABQ0U6D9</accession>
<keyword evidence="2 3" id="KW-0378">Hydrolase</keyword>
<dbReference type="PIRSF" id="PIRSF036480">
    <property type="entry name" value="FormyFH4_hydr"/>
    <property type="match status" value="1"/>
</dbReference>
<dbReference type="PANTHER" id="PTHR42706">
    <property type="entry name" value="FORMYLTETRAHYDROFOLATE DEFORMYLASE"/>
    <property type="match status" value="1"/>
</dbReference>
<evidence type="ECO:0000313" key="6">
    <source>
        <dbReference type="EMBL" id="GEK74084.1"/>
    </source>
</evidence>
<dbReference type="PANTHER" id="PTHR42706:SF1">
    <property type="entry name" value="FORMYLTETRAHYDROFOLATE DEFORMYLASE 2, MITOCHONDRIAL"/>
    <property type="match status" value="1"/>
</dbReference>
<feature type="active site" evidence="3">
    <location>
        <position position="241"/>
    </location>
</feature>
<comment type="similarity">
    <text evidence="3">Belongs to the PurU family.</text>
</comment>
<sequence>MGDCSIHPNYGLSMSHYYRLVVSCPDNLGIVSRVSSFIAGQGGSITEASQHSDLESGRFFMRYVILADSIGMSAESLRDAFAPIADEFEMDWSLTDTQQRQRVVLMVSRESHCLVDLLYRWTANELDCDIAAVISNHEDMRSLVEWHGIPYHHVPVDPADKSVAFAEVQRLIDESRADSIVLARYMQILPPSLCERYAGRVINIHHSFLPSFAGAKPYHQAYRRGVKLIGATCHYVTQELDAGPIIEQDIHRVSHCHTPNDLVRFGRDVEKTVLARGLRWHLEDRVLVHGNKTVVFA</sequence>
<dbReference type="InterPro" id="IPR002912">
    <property type="entry name" value="ACT_dom"/>
</dbReference>
<dbReference type="HAMAP" id="MF_01927">
    <property type="entry name" value="PurU"/>
    <property type="match status" value="1"/>
</dbReference>
<keyword evidence="7" id="KW-1185">Reference proteome</keyword>
<dbReference type="Gene3D" id="3.30.70.260">
    <property type="match status" value="1"/>
</dbReference>
<dbReference type="Pfam" id="PF00551">
    <property type="entry name" value="Formyl_trans_N"/>
    <property type="match status" value="1"/>
</dbReference>
<comment type="catalytic activity">
    <reaction evidence="3">
        <text>(6R)-10-formyltetrahydrofolate + H2O = (6S)-5,6,7,8-tetrahydrofolate + formate + H(+)</text>
        <dbReference type="Rhea" id="RHEA:19833"/>
        <dbReference type="ChEBI" id="CHEBI:15377"/>
        <dbReference type="ChEBI" id="CHEBI:15378"/>
        <dbReference type="ChEBI" id="CHEBI:15740"/>
        <dbReference type="ChEBI" id="CHEBI:57453"/>
        <dbReference type="ChEBI" id="CHEBI:195366"/>
        <dbReference type="EC" id="3.5.1.10"/>
    </reaction>
</comment>
<proteinExistence type="inferred from homology"/>
<dbReference type="Proteomes" id="UP000321121">
    <property type="component" value="Unassembled WGS sequence"/>
</dbReference>
<evidence type="ECO:0000259" key="5">
    <source>
        <dbReference type="PROSITE" id="PS51671"/>
    </source>
</evidence>
<dbReference type="EMBL" id="BJUS01000036">
    <property type="protein sequence ID" value="GEK74084.1"/>
    <property type="molecule type" value="Genomic_DNA"/>
</dbReference>
<gene>
    <name evidence="6" type="primary">purU-3</name>
    <name evidence="3" type="synonym">purU</name>
    <name evidence="6" type="ORF">HHA04nite_26280</name>
</gene>
<evidence type="ECO:0000313" key="7">
    <source>
        <dbReference type="Proteomes" id="UP000321121"/>
    </source>
</evidence>
<evidence type="ECO:0000256" key="2">
    <source>
        <dbReference type="ARBA" id="ARBA00022801"/>
    </source>
</evidence>
<dbReference type="NCBIfam" id="NF004684">
    <property type="entry name" value="PRK06027.1"/>
    <property type="match status" value="1"/>
</dbReference>
<feature type="domain" description="ACT" evidence="5">
    <location>
        <begin position="19"/>
        <end position="99"/>
    </location>
</feature>
<dbReference type="InterPro" id="IPR036477">
    <property type="entry name" value="Formyl_transf_N_sf"/>
</dbReference>
<keyword evidence="1 3" id="KW-0554">One-carbon metabolism</keyword>
<dbReference type="NCBIfam" id="TIGR00655">
    <property type="entry name" value="PurU"/>
    <property type="match status" value="1"/>
</dbReference>
<dbReference type="PROSITE" id="PS51671">
    <property type="entry name" value="ACT"/>
    <property type="match status" value="1"/>
</dbReference>
<dbReference type="InterPro" id="IPR041729">
    <property type="entry name" value="Formyl-FH4-Hydrolase_C"/>
</dbReference>
<organism evidence="6 7">
    <name type="scientific">Halomonas halophila</name>
    <dbReference type="NCBI Taxonomy" id="29573"/>
    <lineage>
        <taxon>Bacteria</taxon>
        <taxon>Pseudomonadati</taxon>
        <taxon>Pseudomonadota</taxon>
        <taxon>Gammaproteobacteria</taxon>
        <taxon>Oceanospirillales</taxon>
        <taxon>Halomonadaceae</taxon>
        <taxon>Halomonas</taxon>
    </lineage>
</organism>
<dbReference type="SUPFAM" id="SSF53328">
    <property type="entry name" value="Formyltransferase"/>
    <property type="match status" value="1"/>
</dbReference>
<comment type="function">
    <text evidence="3">Catalyzes the hydrolysis of 10-formyltetrahydrofolate (formyl-FH4) to formate and tetrahydrofolate (FH4).</text>
</comment>
<evidence type="ECO:0000256" key="4">
    <source>
        <dbReference type="NCBIfam" id="TIGR00655"/>
    </source>
</evidence>
<name>A0ABQ0U6D9_9GAMM</name>
<evidence type="ECO:0000256" key="1">
    <source>
        <dbReference type="ARBA" id="ARBA00022563"/>
    </source>
</evidence>
<comment type="caution">
    <text evidence="6">The sequence shown here is derived from an EMBL/GenBank/DDBJ whole genome shotgun (WGS) entry which is preliminary data.</text>
</comment>
<dbReference type="InterPro" id="IPR044074">
    <property type="entry name" value="PurU_ACT"/>
</dbReference>
<dbReference type="SUPFAM" id="SSF55021">
    <property type="entry name" value="ACT-like"/>
    <property type="match status" value="1"/>
</dbReference>
<dbReference type="CDD" id="cd08648">
    <property type="entry name" value="FMT_core_Formyl-FH4-Hydrolase_C"/>
    <property type="match status" value="1"/>
</dbReference>
<dbReference type="PRINTS" id="PR01575">
    <property type="entry name" value="FFH4HYDRLASE"/>
</dbReference>
<dbReference type="InterPro" id="IPR002376">
    <property type="entry name" value="Formyl_transf_N"/>
</dbReference>
<dbReference type="InterPro" id="IPR004810">
    <property type="entry name" value="PurU"/>
</dbReference>